<comment type="caution">
    <text evidence="1">The sequence shown here is derived from an EMBL/GenBank/DDBJ whole genome shotgun (WGS) entry which is preliminary data.</text>
</comment>
<dbReference type="Proteomes" id="UP001141327">
    <property type="component" value="Unassembled WGS sequence"/>
</dbReference>
<dbReference type="EMBL" id="JAPMOS010000050">
    <property type="protein sequence ID" value="KAJ4457269.1"/>
    <property type="molecule type" value="Genomic_DNA"/>
</dbReference>
<sequence>MKSVVWGEEIKISTEVLLLSKKVGMEGVDHTFLIYSSRFPLSTISIFSPWFLSNKIIGIGQPPVIVPHSTNTAIENGVGIRVFRLPSSFHHSEFIRRNFAAGD</sequence>
<proteinExistence type="predicted"/>
<keyword evidence="2" id="KW-1185">Reference proteome</keyword>
<reference evidence="1" key="1">
    <citation type="journal article" date="2022" name="bioRxiv">
        <title>Genomics of Preaxostyla Flagellates Illuminates Evolutionary Transitions and the Path Towards Mitochondrial Loss.</title>
        <authorList>
            <person name="Novak L.V.F."/>
            <person name="Treitli S.C."/>
            <person name="Pyrih J."/>
            <person name="Halakuc P."/>
            <person name="Pipaliya S.V."/>
            <person name="Vacek V."/>
            <person name="Brzon O."/>
            <person name="Soukal P."/>
            <person name="Eme L."/>
            <person name="Dacks J.B."/>
            <person name="Karnkowska A."/>
            <person name="Elias M."/>
            <person name="Hampl V."/>
        </authorList>
    </citation>
    <scope>NUCLEOTIDE SEQUENCE</scope>
    <source>
        <strain evidence="1">RCP-MX</strain>
    </source>
</reference>
<evidence type="ECO:0000313" key="2">
    <source>
        <dbReference type="Proteomes" id="UP001141327"/>
    </source>
</evidence>
<evidence type="ECO:0000313" key="1">
    <source>
        <dbReference type="EMBL" id="KAJ4457269.1"/>
    </source>
</evidence>
<protein>
    <submittedName>
        <fullName evidence="1">Uncharacterized protein</fullName>
    </submittedName>
</protein>
<name>A0ABQ8UDC9_9EUKA</name>
<organism evidence="1 2">
    <name type="scientific">Paratrimastix pyriformis</name>
    <dbReference type="NCBI Taxonomy" id="342808"/>
    <lineage>
        <taxon>Eukaryota</taxon>
        <taxon>Metamonada</taxon>
        <taxon>Preaxostyla</taxon>
        <taxon>Paratrimastigidae</taxon>
        <taxon>Paratrimastix</taxon>
    </lineage>
</organism>
<accession>A0ABQ8UDC9</accession>
<gene>
    <name evidence="1" type="ORF">PAPYR_7272</name>
</gene>